<evidence type="ECO:0000259" key="3">
    <source>
        <dbReference type="Pfam" id="PF20170"/>
    </source>
</evidence>
<dbReference type="InterPro" id="IPR031148">
    <property type="entry name" value="Plexin"/>
</dbReference>
<dbReference type="GO" id="GO:0030334">
    <property type="term" value="P:regulation of cell migration"/>
    <property type="evidence" value="ECO:0007669"/>
    <property type="project" value="TreeGrafter"/>
</dbReference>
<accession>D2I532</accession>
<feature type="domain" description="Plexin cytoplasmic RhoGTPase-binding" evidence="3">
    <location>
        <begin position="458"/>
        <end position="505"/>
    </location>
</feature>
<dbReference type="AlphaFoldDB" id="D2I532"/>
<evidence type="ECO:0008006" key="5">
    <source>
        <dbReference type="Google" id="ProtNLM"/>
    </source>
</evidence>
<feature type="compositionally biased region" description="Low complexity" evidence="1">
    <location>
        <begin position="305"/>
        <end position="316"/>
    </location>
</feature>
<protein>
    <recommendedName>
        <fullName evidence="5">Plexin cytoplasmic RasGAP domain-containing protein</fullName>
    </recommendedName>
</protein>
<reference evidence="4" key="1">
    <citation type="journal article" date="2010" name="Nature">
        <title>The sequence and de novo assembly of the giant panda genome.</title>
        <authorList>
            <person name="Li R."/>
            <person name="Fan W."/>
            <person name="Tian G."/>
            <person name="Zhu H."/>
            <person name="He L."/>
            <person name="Cai J."/>
            <person name="Huang Q."/>
            <person name="Cai Q."/>
            <person name="Li B."/>
            <person name="Bai Y."/>
            <person name="Zhang Z."/>
            <person name="Zhang Y."/>
            <person name="Wang W."/>
            <person name="Li J."/>
            <person name="Wei F."/>
            <person name="Li H."/>
            <person name="Jian M."/>
            <person name="Li J."/>
            <person name="Zhang Z."/>
            <person name="Nielsen R."/>
            <person name="Li D."/>
            <person name="Gu W."/>
            <person name="Yang Z."/>
            <person name="Xuan Z."/>
            <person name="Ryder O.A."/>
            <person name="Leung F.C."/>
            <person name="Zhou Y."/>
            <person name="Cao J."/>
            <person name="Sun X."/>
            <person name="Fu Y."/>
            <person name="Fang X."/>
            <person name="Guo X."/>
            <person name="Wang B."/>
            <person name="Hou R."/>
            <person name="Shen F."/>
            <person name="Mu B."/>
            <person name="Ni P."/>
            <person name="Lin R."/>
            <person name="Qian W."/>
            <person name="Wang G."/>
            <person name="Yu C."/>
            <person name="Nie W."/>
            <person name="Wang J."/>
            <person name="Wu Z."/>
            <person name="Liang H."/>
            <person name="Min J."/>
            <person name="Wu Q."/>
            <person name="Cheng S."/>
            <person name="Ruan J."/>
            <person name="Wang M."/>
            <person name="Shi Z."/>
            <person name="Wen M."/>
            <person name="Liu B."/>
            <person name="Ren X."/>
            <person name="Zheng H."/>
            <person name="Dong D."/>
            <person name="Cook K."/>
            <person name="Shan G."/>
            <person name="Zhang H."/>
            <person name="Kosiol C."/>
            <person name="Xie X."/>
            <person name="Lu Z."/>
            <person name="Zheng H."/>
            <person name="Li Y."/>
            <person name="Steiner C.C."/>
            <person name="Lam T.T."/>
            <person name="Lin S."/>
            <person name="Zhang Q."/>
            <person name="Li G."/>
            <person name="Tian J."/>
            <person name="Gong T."/>
            <person name="Liu H."/>
            <person name="Zhang D."/>
            <person name="Fang L."/>
            <person name="Ye C."/>
            <person name="Zhang J."/>
            <person name="Hu W."/>
            <person name="Xu A."/>
            <person name="Ren Y."/>
            <person name="Zhang G."/>
            <person name="Bruford M.W."/>
            <person name="Li Q."/>
            <person name="Ma L."/>
            <person name="Guo Y."/>
            <person name="An N."/>
            <person name="Hu Y."/>
            <person name="Zheng Y."/>
            <person name="Shi Y."/>
            <person name="Li Z."/>
            <person name="Liu Q."/>
            <person name="Chen Y."/>
            <person name="Zhao J."/>
            <person name="Qu N."/>
            <person name="Zhao S."/>
            <person name="Tian F."/>
            <person name="Wang X."/>
            <person name="Wang H."/>
            <person name="Xu L."/>
            <person name="Liu X."/>
            <person name="Vinar T."/>
            <person name="Wang Y."/>
            <person name="Lam T.W."/>
            <person name="Yiu S.M."/>
            <person name="Liu S."/>
            <person name="Zhang H."/>
            <person name="Li D."/>
            <person name="Huang Y."/>
            <person name="Wang X."/>
            <person name="Yang G."/>
            <person name="Jiang Z."/>
            <person name="Wang J."/>
            <person name="Qin N."/>
            <person name="Li L."/>
            <person name="Li J."/>
            <person name="Bolund L."/>
            <person name="Kristiansen K."/>
            <person name="Wong G.K."/>
            <person name="Olson M."/>
            <person name="Zhang X."/>
            <person name="Li S."/>
            <person name="Yang H."/>
            <person name="Wang J."/>
            <person name="Wang J."/>
        </authorList>
    </citation>
    <scope>NUCLEOTIDE SEQUENCE [LARGE SCALE GENOMIC DNA]</scope>
</reference>
<dbReference type="InterPro" id="IPR013548">
    <property type="entry name" value="Plexin_cytoplasmic_RasGAP_dom"/>
</dbReference>
<dbReference type="GO" id="GO:0005886">
    <property type="term" value="C:plasma membrane"/>
    <property type="evidence" value="ECO:0007669"/>
    <property type="project" value="TreeGrafter"/>
</dbReference>
<dbReference type="InterPro" id="IPR008936">
    <property type="entry name" value="Rho_GTPase_activation_prot"/>
</dbReference>
<dbReference type="Pfam" id="PF20170">
    <property type="entry name" value="Plexin_RBD"/>
    <property type="match status" value="2"/>
</dbReference>
<dbReference type="Pfam" id="PF08337">
    <property type="entry name" value="Plexin_cytopl"/>
    <property type="match status" value="2"/>
</dbReference>
<sequence length="831" mass="93193">MQAEIGPIIEDEEFARGDCAESQDMQLGPGSGQFPSLSGVLPSDRTFRKGLLLLLQGQTWVPGYRQERVEKGLKLFAQLINNKVFLLSFIRTLESQRSFSMRDRGNVASLIMTVLQSKLEYATDVLKQLLADLIDKNLESKNHPKLLLRRTESVAEKMLTNWFTFLLYKFLKECAGEPLFSLFCAIKQQMEKGPIDAITGEARYSLSEDKLIRQQIDYKTLPGTVPHYGPRTVLSCVSPDNANSPEVPVKILNCDTVTQVKEKILDAIFKNVPCSHRPKAADMDLGDLIQCPAQRRSPIPLNCATTPTTSGASAAAKPESWSPSSPGKPTATSVEEASFSLRPSQWTKTSELFLCFSSGPLRGDPRCFVFSGLLWDQAKACRCRIPWPQAGRQQESDPLPDTPRLLPCRSQTPASAHDCVRRRTKAKSATNQAPASLPPLPAKGDRPAGFRVQDTRLELDQEWRQGSGARMILQDEDITTKIENDWKRLNTLAHYQVPDGSVVALVSKQVTAYNAVNNSTVSRTSASKYENMIRYTGSPDSLRSRTPMITPDLESGVKMWHLVKNHEHGDQKEGDRGSKMVSEIYLTRLLATKGTLQKFVDDLFETIFSTAHRGSALPLAIKYMFDFLDEQADKHGIHDPHVRHTWKSNWFPFAAARSGISIQHLPWNLAQSWGSVTIDDNAGPSLPLRFWVNMIKNPQFVFDIHKNSITDACLSVVAQTFMDSCSTSEHRLGKDSPSNKLLYAKDIPSYKNWVERYYSDIGKMPAISDQDMNAYLAEQSRMHMNEFNAMSALSEIFSYVGKYSEELVNERGYRSPRLRKEPQPAISSTVL</sequence>
<dbReference type="SUPFAM" id="SSF48350">
    <property type="entry name" value="GTPase activation domain, GAP"/>
    <property type="match status" value="1"/>
</dbReference>
<dbReference type="EMBL" id="GL194595">
    <property type="protein sequence ID" value="EFB23870.1"/>
    <property type="molecule type" value="Genomic_DNA"/>
</dbReference>
<feature type="domain" description="Plexin cytoplasmic RhoGTPase-binding" evidence="3">
    <location>
        <begin position="206"/>
        <end position="285"/>
    </location>
</feature>
<dbReference type="PANTHER" id="PTHR22625">
    <property type="entry name" value="PLEXIN"/>
    <property type="match status" value="1"/>
</dbReference>
<feature type="region of interest" description="Disordered" evidence="1">
    <location>
        <begin position="390"/>
        <end position="448"/>
    </location>
</feature>
<evidence type="ECO:0000313" key="4">
    <source>
        <dbReference type="EMBL" id="EFB23870.1"/>
    </source>
</evidence>
<feature type="compositionally biased region" description="Polar residues" evidence="1">
    <location>
        <begin position="321"/>
        <end position="335"/>
    </location>
</feature>
<dbReference type="PANTHER" id="PTHR22625:SF34">
    <property type="entry name" value="PLEXIN-A4"/>
    <property type="match status" value="1"/>
</dbReference>
<gene>
    <name evidence="4" type="ORF">PANDA_020757</name>
</gene>
<organism evidence="4">
    <name type="scientific">Ailuropoda melanoleuca</name>
    <name type="common">Giant panda</name>
    <dbReference type="NCBI Taxonomy" id="9646"/>
    <lineage>
        <taxon>Eukaryota</taxon>
        <taxon>Metazoa</taxon>
        <taxon>Chordata</taxon>
        <taxon>Craniata</taxon>
        <taxon>Vertebrata</taxon>
        <taxon>Euteleostomi</taxon>
        <taxon>Mammalia</taxon>
        <taxon>Eutheria</taxon>
        <taxon>Laurasiatheria</taxon>
        <taxon>Carnivora</taxon>
        <taxon>Caniformia</taxon>
        <taxon>Ursidae</taxon>
        <taxon>Ailuropoda</taxon>
    </lineage>
</organism>
<proteinExistence type="predicted"/>
<feature type="domain" description="Plexin cytoplasmic RasGAP" evidence="2">
    <location>
        <begin position="61"/>
        <end position="652"/>
    </location>
</feature>
<dbReference type="Gene3D" id="3.10.20.90">
    <property type="entry name" value="Phosphatidylinositol 3-kinase Catalytic Subunit, Chain A, domain 1"/>
    <property type="match status" value="2"/>
</dbReference>
<dbReference type="InParanoid" id="D2I532"/>
<evidence type="ECO:0000259" key="2">
    <source>
        <dbReference type="Pfam" id="PF08337"/>
    </source>
</evidence>
<dbReference type="GO" id="GO:0002116">
    <property type="term" value="C:semaphorin receptor complex"/>
    <property type="evidence" value="ECO:0007669"/>
    <property type="project" value="TreeGrafter"/>
</dbReference>
<dbReference type="Gene3D" id="1.10.506.10">
    <property type="entry name" value="GTPase Activation - p120gap, domain 1"/>
    <property type="match status" value="2"/>
</dbReference>
<name>D2I532_AILME</name>
<feature type="region of interest" description="Disordered" evidence="1">
    <location>
        <begin position="305"/>
        <end position="335"/>
    </location>
</feature>
<dbReference type="GO" id="GO:0017154">
    <property type="term" value="F:semaphorin receptor activity"/>
    <property type="evidence" value="ECO:0007669"/>
    <property type="project" value="InterPro"/>
</dbReference>
<dbReference type="InterPro" id="IPR046800">
    <property type="entry name" value="Plexin_RBD"/>
</dbReference>
<feature type="domain" description="Plexin cytoplasmic RasGAP" evidence="2">
    <location>
        <begin position="685"/>
        <end position="806"/>
    </location>
</feature>
<evidence type="ECO:0000256" key="1">
    <source>
        <dbReference type="SAM" id="MobiDB-lite"/>
    </source>
</evidence>